<comment type="caution">
    <text evidence="2">The sequence shown here is derived from an EMBL/GenBank/DDBJ whole genome shotgun (WGS) entry which is preliminary data.</text>
</comment>
<gene>
    <name evidence="2" type="ORF">A3J05_02860</name>
</gene>
<reference evidence="2 3" key="1">
    <citation type="journal article" date="2016" name="Nat. Commun.">
        <title>Thousands of microbial genomes shed light on interconnected biogeochemical processes in an aquifer system.</title>
        <authorList>
            <person name="Anantharaman K."/>
            <person name="Brown C.T."/>
            <person name="Hug L.A."/>
            <person name="Sharon I."/>
            <person name="Castelle C.J."/>
            <person name="Probst A.J."/>
            <person name="Thomas B.C."/>
            <person name="Singh A."/>
            <person name="Wilkins M.J."/>
            <person name="Karaoz U."/>
            <person name="Brodie E.L."/>
            <person name="Williams K.H."/>
            <person name="Hubbard S.S."/>
            <person name="Banfield J.F."/>
        </authorList>
    </citation>
    <scope>NUCLEOTIDE SEQUENCE [LARGE SCALE GENOMIC DNA]</scope>
</reference>
<evidence type="ECO:0000259" key="1">
    <source>
        <dbReference type="Pfam" id="PF19502"/>
    </source>
</evidence>
<dbReference type="Proteomes" id="UP000177235">
    <property type="component" value="Unassembled WGS sequence"/>
</dbReference>
<dbReference type="Gene3D" id="3.30.460.40">
    <property type="match status" value="1"/>
</dbReference>
<feature type="domain" description="DUF6036" evidence="1">
    <location>
        <begin position="7"/>
        <end position="170"/>
    </location>
</feature>
<dbReference type="InterPro" id="IPR043519">
    <property type="entry name" value="NT_sf"/>
</dbReference>
<organism evidence="2 3">
    <name type="scientific">Candidatus Doudnabacteria bacterium RIFCSPLOWO2_02_FULL_48_13</name>
    <dbReference type="NCBI Taxonomy" id="1817845"/>
    <lineage>
        <taxon>Bacteria</taxon>
        <taxon>Candidatus Doudnaibacteriota</taxon>
    </lineage>
</organism>
<accession>A0A1F5QC75</accession>
<dbReference type="Pfam" id="PF19502">
    <property type="entry name" value="DUF6036"/>
    <property type="match status" value="1"/>
</dbReference>
<evidence type="ECO:0000313" key="3">
    <source>
        <dbReference type="Proteomes" id="UP000177235"/>
    </source>
</evidence>
<evidence type="ECO:0000313" key="2">
    <source>
        <dbReference type="EMBL" id="OGE99779.1"/>
    </source>
</evidence>
<sequence length="185" mass="21457">MTEEFQQLLKKIAVILERLKIPYAVTGGFAVSIWGKPRSTIDVDVLVQLFENKTGKLHSELVKISELNYLDKQTMIDEVAKGGEFNFIHGDSGIKFDFFVAGKNNIHELELKRRVPVEIDGQKVYFLSAEDLILSKIRWYKDSHSDKQMEDIESVIARQKELDFDYLRKQSRVQGTYEFLEPLLK</sequence>
<dbReference type="EMBL" id="MFFF01000016">
    <property type="protein sequence ID" value="OGE99779.1"/>
    <property type="molecule type" value="Genomic_DNA"/>
</dbReference>
<protein>
    <recommendedName>
        <fullName evidence="1">DUF6036 domain-containing protein</fullName>
    </recommendedName>
</protein>
<dbReference type="SUPFAM" id="SSF81301">
    <property type="entry name" value="Nucleotidyltransferase"/>
    <property type="match status" value="1"/>
</dbReference>
<dbReference type="AlphaFoldDB" id="A0A1F5QC75"/>
<proteinExistence type="predicted"/>
<dbReference type="InterPro" id="IPR045792">
    <property type="entry name" value="DUF6036"/>
</dbReference>
<name>A0A1F5QC75_9BACT</name>